<gene>
    <name evidence="2" type="ordered locus">P9303_26741</name>
</gene>
<dbReference type="Proteomes" id="UP000002274">
    <property type="component" value="Chromosome"/>
</dbReference>
<proteinExistence type="predicted"/>
<dbReference type="KEGG" id="pmf:P9303_26741"/>
<sequence length="273" mass="30141">MPGESNALTPIVRSYSFGHLVHGDYIQPIHPRDPVTSSGIAEYDQSLDSAIDSLQLSRACTNKLSPSQVENMKTNVVLANEAIATAGNAVRASAAALYEIKKDVKNKNWTALTESGALQMSGRMARDLVKAYESWIRDSDVPDEALARVSARVLARIGSVDAGKRTHAINKIKRGEGYTEQDLTKIIGNTKSPVRRQIDDLVAQAEKQIKSATNEEKINQFEKLKMESVNLEAKLERQKDLNIELNNQIKKLMEENKDLRKLLASSPTEAATL</sequence>
<evidence type="ECO:0000313" key="2">
    <source>
        <dbReference type="EMBL" id="ABM79404.1"/>
    </source>
</evidence>
<name>A2CD44_PROM3</name>
<dbReference type="AlphaFoldDB" id="A2CD44"/>
<organism evidence="2 3">
    <name type="scientific">Prochlorococcus marinus (strain MIT 9303)</name>
    <dbReference type="NCBI Taxonomy" id="59922"/>
    <lineage>
        <taxon>Bacteria</taxon>
        <taxon>Bacillati</taxon>
        <taxon>Cyanobacteriota</taxon>
        <taxon>Cyanophyceae</taxon>
        <taxon>Synechococcales</taxon>
        <taxon>Prochlorococcaceae</taxon>
        <taxon>Prochlorococcus</taxon>
    </lineage>
</organism>
<feature type="coiled-coil region" evidence="1">
    <location>
        <begin position="195"/>
        <end position="262"/>
    </location>
</feature>
<keyword evidence="1" id="KW-0175">Coiled coil</keyword>
<accession>A2CD44</accession>
<evidence type="ECO:0000256" key="1">
    <source>
        <dbReference type="SAM" id="Coils"/>
    </source>
</evidence>
<dbReference type="EMBL" id="CP000554">
    <property type="protein sequence ID" value="ABM79404.1"/>
    <property type="molecule type" value="Genomic_DNA"/>
</dbReference>
<dbReference type="HOGENOM" id="CLU_1110629_0_0_3"/>
<evidence type="ECO:0000313" key="3">
    <source>
        <dbReference type="Proteomes" id="UP000002274"/>
    </source>
</evidence>
<dbReference type="STRING" id="59922.P9303_26741"/>
<reference evidence="2 3" key="1">
    <citation type="journal article" date="2007" name="PLoS Genet.">
        <title>Patterns and implications of gene gain and loss in the evolution of Prochlorococcus.</title>
        <authorList>
            <person name="Kettler G.C."/>
            <person name="Martiny A.C."/>
            <person name="Huang K."/>
            <person name="Zucker J."/>
            <person name="Coleman M.L."/>
            <person name="Rodrigue S."/>
            <person name="Chen F."/>
            <person name="Lapidus A."/>
            <person name="Ferriera S."/>
            <person name="Johnson J."/>
            <person name="Steglich C."/>
            <person name="Church G.M."/>
            <person name="Richardson P."/>
            <person name="Chisholm S.W."/>
        </authorList>
    </citation>
    <scope>NUCLEOTIDE SEQUENCE [LARGE SCALE GENOMIC DNA]</scope>
    <source>
        <strain evidence="2 3">MIT 9303</strain>
    </source>
</reference>
<protein>
    <submittedName>
        <fullName evidence="2">Uncharacterized protein</fullName>
    </submittedName>
</protein>
<dbReference type="BioCyc" id="PMAR59922:G1G80-2344-MONOMER"/>